<gene>
    <name evidence="2" type="ORF">HNR30_008662</name>
</gene>
<evidence type="ECO:0000313" key="2">
    <source>
        <dbReference type="EMBL" id="MBA2897266.1"/>
    </source>
</evidence>
<dbReference type="AlphaFoldDB" id="A0A7W0HVX9"/>
<keyword evidence="1" id="KW-0472">Membrane</keyword>
<dbReference type="RefSeq" id="WP_181615958.1">
    <property type="nucleotide sequence ID" value="NZ_BAABAM010000010.1"/>
</dbReference>
<keyword evidence="3" id="KW-1185">Reference proteome</keyword>
<sequence length="59" mass="6133">MRNILSWLLLFAAAALTVAGAVLGWLYLAVRWAMAVSVVALLAFAAVVLIGAMKGSRGS</sequence>
<dbReference type="EMBL" id="JACDUR010000010">
    <property type="protein sequence ID" value="MBA2897266.1"/>
    <property type="molecule type" value="Genomic_DNA"/>
</dbReference>
<proteinExistence type="predicted"/>
<dbReference type="Proteomes" id="UP000530928">
    <property type="component" value="Unassembled WGS sequence"/>
</dbReference>
<evidence type="ECO:0000313" key="3">
    <source>
        <dbReference type="Proteomes" id="UP000530928"/>
    </source>
</evidence>
<evidence type="ECO:0000256" key="1">
    <source>
        <dbReference type="SAM" id="Phobius"/>
    </source>
</evidence>
<keyword evidence="1" id="KW-0812">Transmembrane</keyword>
<keyword evidence="1" id="KW-1133">Transmembrane helix</keyword>
<comment type="caution">
    <text evidence="2">The sequence shown here is derived from an EMBL/GenBank/DDBJ whole genome shotgun (WGS) entry which is preliminary data.</text>
</comment>
<feature type="transmembrane region" description="Helical" evidence="1">
    <location>
        <begin position="30"/>
        <end position="53"/>
    </location>
</feature>
<protein>
    <submittedName>
        <fullName evidence="2">Membrane protein YdbS with pleckstrin-like domain</fullName>
    </submittedName>
</protein>
<accession>A0A7W0HVX9</accession>
<name>A0A7W0HVX9_9ACTN</name>
<organism evidence="2 3">
    <name type="scientific">Nonomuraea soli</name>
    <dbReference type="NCBI Taxonomy" id="1032476"/>
    <lineage>
        <taxon>Bacteria</taxon>
        <taxon>Bacillati</taxon>
        <taxon>Actinomycetota</taxon>
        <taxon>Actinomycetes</taxon>
        <taxon>Streptosporangiales</taxon>
        <taxon>Streptosporangiaceae</taxon>
        <taxon>Nonomuraea</taxon>
    </lineage>
</organism>
<reference evidence="2 3" key="1">
    <citation type="submission" date="2020-07" db="EMBL/GenBank/DDBJ databases">
        <title>Genomic Encyclopedia of Type Strains, Phase IV (KMG-IV): sequencing the most valuable type-strain genomes for metagenomic binning, comparative biology and taxonomic classification.</title>
        <authorList>
            <person name="Goeker M."/>
        </authorList>
    </citation>
    <scope>NUCLEOTIDE SEQUENCE [LARGE SCALE GENOMIC DNA]</scope>
    <source>
        <strain evidence="2 3">DSM 45533</strain>
    </source>
</reference>